<comment type="pathway">
    <text evidence="10">Amino-acid biosynthesis; L-methionine biosynthesis via de novo pathway.</text>
</comment>
<comment type="catalytic activity">
    <reaction evidence="11">
        <text>(6S)-5-methyl-5,6,7,8-tetrahydrofolate + NAD(+) = (6R)-5,10-methylene-5,6,7,8-tetrahydrofolate + NADH + H(+)</text>
        <dbReference type="Rhea" id="RHEA:19821"/>
        <dbReference type="ChEBI" id="CHEBI:15378"/>
        <dbReference type="ChEBI" id="CHEBI:15636"/>
        <dbReference type="ChEBI" id="CHEBI:18608"/>
        <dbReference type="ChEBI" id="CHEBI:57540"/>
        <dbReference type="ChEBI" id="CHEBI:57945"/>
        <dbReference type="EC" id="1.5.1.54"/>
    </reaction>
    <physiologicalReaction direction="right-to-left" evidence="11">
        <dbReference type="Rhea" id="RHEA:19823"/>
    </physiologicalReaction>
</comment>
<keyword evidence="9" id="KW-0486">Methionine biosynthesis</keyword>
<evidence type="ECO:0000313" key="14">
    <source>
        <dbReference type="Proteomes" id="UP001595828"/>
    </source>
</evidence>
<gene>
    <name evidence="13" type="primary">metF</name>
    <name evidence="13" type="ORF">ACFO0A_04370</name>
</gene>
<comment type="caution">
    <text evidence="13">The sequence shown here is derived from an EMBL/GenBank/DDBJ whole genome shotgun (WGS) entry which is preliminary data.</text>
</comment>
<protein>
    <recommendedName>
        <fullName evidence="12">Methylenetetrahydrofolate reductase</fullName>
        <ecNumber evidence="12">1.5.1.54</ecNumber>
    </recommendedName>
</protein>
<accession>A0ABV8RN43</accession>
<dbReference type="InterPro" id="IPR003171">
    <property type="entry name" value="Mehydrof_redctse-like"/>
</dbReference>
<dbReference type="NCBIfam" id="TIGR00676">
    <property type="entry name" value="fadh2"/>
    <property type="match status" value="1"/>
</dbReference>
<keyword evidence="7 12" id="KW-0560">Oxidoreductase</keyword>
<evidence type="ECO:0000256" key="9">
    <source>
        <dbReference type="ARBA" id="ARBA00023167"/>
    </source>
</evidence>
<dbReference type="PANTHER" id="PTHR45754:SF3">
    <property type="entry name" value="METHYLENETETRAHYDROFOLATE REDUCTASE (NADPH)"/>
    <property type="match status" value="1"/>
</dbReference>
<evidence type="ECO:0000256" key="3">
    <source>
        <dbReference type="ARBA" id="ARBA00006743"/>
    </source>
</evidence>
<dbReference type="CDD" id="cd00537">
    <property type="entry name" value="MTHFR"/>
    <property type="match status" value="1"/>
</dbReference>
<evidence type="ECO:0000256" key="4">
    <source>
        <dbReference type="ARBA" id="ARBA00022605"/>
    </source>
</evidence>
<evidence type="ECO:0000256" key="11">
    <source>
        <dbReference type="ARBA" id="ARBA00048628"/>
    </source>
</evidence>
<dbReference type="Gene3D" id="3.20.20.220">
    <property type="match status" value="1"/>
</dbReference>
<dbReference type="Pfam" id="PF02219">
    <property type="entry name" value="MTHFR"/>
    <property type="match status" value="1"/>
</dbReference>
<keyword evidence="5 12" id="KW-0285">Flavoprotein</keyword>
<evidence type="ECO:0000256" key="12">
    <source>
        <dbReference type="RuleBase" id="RU003862"/>
    </source>
</evidence>
<dbReference type="PANTHER" id="PTHR45754">
    <property type="entry name" value="METHYLENETETRAHYDROFOLATE REDUCTASE"/>
    <property type="match status" value="1"/>
</dbReference>
<dbReference type="InterPro" id="IPR029041">
    <property type="entry name" value="FAD-linked_oxidoreductase-like"/>
</dbReference>
<keyword evidence="8" id="KW-0520">NAD</keyword>
<evidence type="ECO:0000256" key="5">
    <source>
        <dbReference type="ARBA" id="ARBA00022630"/>
    </source>
</evidence>
<keyword evidence="14" id="KW-1185">Reference proteome</keyword>
<evidence type="ECO:0000256" key="7">
    <source>
        <dbReference type="ARBA" id="ARBA00023002"/>
    </source>
</evidence>
<evidence type="ECO:0000256" key="10">
    <source>
        <dbReference type="ARBA" id="ARBA00034478"/>
    </source>
</evidence>
<evidence type="ECO:0000256" key="6">
    <source>
        <dbReference type="ARBA" id="ARBA00022827"/>
    </source>
</evidence>
<comment type="pathway">
    <text evidence="2 12">One-carbon metabolism; tetrahydrofolate interconversion.</text>
</comment>
<comment type="cofactor">
    <cofactor evidence="1 12">
        <name>FAD</name>
        <dbReference type="ChEBI" id="CHEBI:57692"/>
    </cofactor>
</comment>
<evidence type="ECO:0000256" key="2">
    <source>
        <dbReference type="ARBA" id="ARBA00004777"/>
    </source>
</evidence>
<dbReference type="SUPFAM" id="SSF51730">
    <property type="entry name" value="FAD-linked oxidoreductase"/>
    <property type="match status" value="1"/>
</dbReference>
<evidence type="ECO:0000313" key="13">
    <source>
        <dbReference type="EMBL" id="MFC4294290.1"/>
    </source>
</evidence>
<organism evidence="13 14">
    <name type="scientific">Novosphingobium tardum</name>
    <dbReference type="NCBI Taxonomy" id="1538021"/>
    <lineage>
        <taxon>Bacteria</taxon>
        <taxon>Pseudomonadati</taxon>
        <taxon>Pseudomonadota</taxon>
        <taxon>Alphaproteobacteria</taxon>
        <taxon>Sphingomonadales</taxon>
        <taxon>Sphingomonadaceae</taxon>
        <taxon>Novosphingobium</taxon>
    </lineage>
</organism>
<keyword evidence="6 12" id="KW-0274">FAD</keyword>
<dbReference type="GO" id="GO:0004489">
    <property type="term" value="F:methylenetetrahydrofolate reductase [NAD(P)H] activity"/>
    <property type="evidence" value="ECO:0007669"/>
    <property type="project" value="UniProtKB-EC"/>
</dbReference>
<name>A0ABV8RN43_9SPHN</name>
<dbReference type="RefSeq" id="WP_379537747.1">
    <property type="nucleotide sequence ID" value="NZ_JBHSDR010000003.1"/>
</dbReference>
<dbReference type="EC" id="1.5.1.54" evidence="12"/>
<evidence type="ECO:0000256" key="1">
    <source>
        <dbReference type="ARBA" id="ARBA00001974"/>
    </source>
</evidence>
<sequence length="321" mass="34358">MTNDTPSALRELQTALSAPLFAGLPGDIAVSFEFFPPKTEKMEETLWDAIGTLAPLEPSFVSVTYGAGGSTRERTHNTVARIARETSIPAAAHLTCVEASREEVDAVARDYWEAGVRHIVALRGDAPDGPGTRFTPHPQGYENAAALVAGLKRIAPFEISVAAYPECHPDSASLEADLDNLRRKFDAGASRAITQFFFEPDTFFRFRDRAAAAGIDAEIVPGLMPVTSFAAVRRMCSLCGTAIPGWLADLFEGLDDHPAARQLVAATLAAELARRLYAGGVRHFHFYTLNRAELSYAICHLLGMRPGGSAASGAPSKGLAA</sequence>
<proteinExistence type="inferred from homology"/>
<reference evidence="14" key="1">
    <citation type="journal article" date="2019" name="Int. J. Syst. Evol. Microbiol.">
        <title>The Global Catalogue of Microorganisms (GCM) 10K type strain sequencing project: providing services to taxonomists for standard genome sequencing and annotation.</title>
        <authorList>
            <consortium name="The Broad Institute Genomics Platform"/>
            <consortium name="The Broad Institute Genome Sequencing Center for Infectious Disease"/>
            <person name="Wu L."/>
            <person name="Ma J."/>
        </authorList>
    </citation>
    <scope>NUCLEOTIDE SEQUENCE [LARGE SCALE GENOMIC DNA]</scope>
    <source>
        <strain evidence="14">CGMCC 1.12989</strain>
    </source>
</reference>
<keyword evidence="4" id="KW-0028">Amino-acid biosynthesis</keyword>
<comment type="similarity">
    <text evidence="3 12">Belongs to the methylenetetrahydrofolate reductase family.</text>
</comment>
<dbReference type="Proteomes" id="UP001595828">
    <property type="component" value="Unassembled WGS sequence"/>
</dbReference>
<evidence type="ECO:0000256" key="8">
    <source>
        <dbReference type="ARBA" id="ARBA00023027"/>
    </source>
</evidence>
<dbReference type="EMBL" id="JBHSDR010000003">
    <property type="protein sequence ID" value="MFC4294290.1"/>
    <property type="molecule type" value="Genomic_DNA"/>
</dbReference>
<dbReference type="InterPro" id="IPR004620">
    <property type="entry name" value="MTHF_reductase_bac"/>
</dbReference>